<dbReference type="EMBL" id="BCLP01055834">
    <property type="protein sequence ID" value="GAU10806.1"/>
    <property type="molecule type" value="Genomic_DNA"/>
</dbReference>
<evidence type="ECO:0000259" key="1">
    <source>
        <dbReference type="PROSITE" id="PS50879"/>
    </source>
</evidence>
<proteinExistence type="predicted"/>
<gene>
    <name evidence="2" type="ORF">TSUD_425900</name>
</gene>
<sequence length="176" mass="20178">MSNLKYWMCFNLNNSITWRSSVEWCVYWAIACHSLWSWRNKEEHEESFIRPYNPAQVIMQKAVEYDSAARNTKVVTGREKVVTLIRWIPPKASFVKLNTDGAYRKNQIAGCGGVIRGCHGEWLGGFARCVGLCSAFVAELWGVLEGLRCVQRLGFSNVELNIDSEVVVQVMRERRV</sequence>
<dbReference type="GO" id="GO:0004523">
    <property type="term" value="F:RNA-DNA hybrid ribonuclease activity"/>
    <property type="evidence" value="ECO:0007669"/>
    <property type="project" value="InterPro"/>
</dbReference>
<dbReference type="Proteomes" id="UP000242715">
    <property type="component" value="Unassembled WGS sequence"/>
</dbReference>
<comment type="caution">
    <text evidence="2">The sequence shown here is derived from an EMBL/GenBank/DDBJ whole genome shotgun (WGS) entry which is preliminary data.</text>
</comment>
<dbReference type="GO" id="GO:0003676">
    <property type="term" value="F:nucleic acid binding"/>
    <property type="evidence" value="ECO:0007669"/>
    <property type="project" value="InterPro"/>
</dbReference>
<dbReference type="InterPro" id="IPR036397">
    <property type="entry name" value="RNaseH_sf"/>
</dbReference>
<dbReference type="InterPro" id="IPR053151">
    <property type="entry name" value="RNase_H-like"/>
</dbReference>
<dbReference type="InterPro" id="IPR012337">
    <property type="entry name" value="RNaseH-like_sf"/>
</dbReference>
<dbReference type="InterPro" id="IPR044730">
    <property type="entry name" value="RNase_H-like_dom_plant"/>
</dbReference>
<keyword evidence="3" id="KW-1185">Reference proteome</keyword>
<dbReference type="PANTHER" id="PTHR47723:SF19">
    <property type="entry name" value="POLYNUCLEOTIDYL TRANSFERASE, RIBONUCLEASE H-LIKE SUPERFAMILY PROTEIN"/>
    <property type="match status" value="1"/>
</dbReference>
<name>A0A1B5Z9M9_TRISU</name>
<feature type="non-terminal residue" evidence="2">
    <location>
        <position position="176"/>
    </location>
</feature>
<dbReference type="Pfam" id="PF13456">
    <property type="entry name" value="RVT_3"/>
    <property type="match status" value="1"/>
</dbReference>
<dbReference type="OrthoDB" id="1431454at2759"/>
<dbReference type="PANTHER" id="PTHR47723">
    <property type="entry name" value="OS05G0353850 PROTEIN"/>
    <property type="match status" value="1"/>
</dbReference>
<evidence type="ECO:0000313" key="2">
    <source>
        <dbReference type="EMBL" id="GAU10806.1"/>
    </source>
</evidence>
<evidence type="ECO:0000313" key="3">
    <source>
        <dbReference type="Proteomes" id="UP000242715"/>
    </source>
</evidence>
<organism evidence="2 3">
    <name type="scientific">Trifolium subterraneum</name>
    <name type="common">Subterranean clover</name>
    <dbReference type="NCBI Taxonomy" id="3900"/>
    <lineage>
        <taxon>Eukaryota</taxon>
        <taxon>Viridiplantae</taxon>
        <taxon>Streptophyta</taxon>
        <taxon>Embryophyta</taxon>
        <taxon>Tracheophyta</taxon>
        <taxon>Spermatophyta</taxon>
        <taxon>Magnoliopsida</taxon>
        <taxon>eudicotyledons</taxon>
        <taxon>Gunneridae</taxon>
        <taxon>Pentapetalae</taxon>
        <taxon>rosids</taxon>
        <taxon>fabids</taxon>
        <taxon>Fabales</taxon>
        <taxon>Fabaceae</taxon>
        <taxon>Papilionoideae</taxon>
        <taxon>50 kb inversion clade</taxon>
        <taxon>NPAAA clade</taxon>
        <taxon>Hologalegina</taxon>
        <taxon>IRL clade</taxon>
        <taxon>Trifolieae</taxon>
        <taxon>Trifolium</taxon>
    </lineage>
</organism>
<dbReference type="SUPFAM" id="SSF53098">
    <property type="entry name" value="Ribonuclease H-like"/>
    <property type="match status" value="1"/>
</dbReference>
<dbReference type="Gene3D" id="3.30.420.10">
    <property type="entry name" value="Ribonuclease H-like superfamily/Ribonuclease H"/>
    <property type="match status" value="1"/>
</dbReference>
<dbReference type="AlphaFoldDB" id="A0A1B5Z9M9"/>
<feature type="domain" description="RNase H type-1" evidence="1">
    <location>
        <begin position="91"/>
        <end position="176"/>
    </location>
</feature>
<accession>A0A1B5Z9M9</accession>
<dbReference type="InterPro" id="IPR002156">
    <property type="entry name" value="RNaseH_domain"/>
</dbReference>
<dbReference type="PROSITE" id="PS50879">
    <property type="entry name" value="RNASE_H_1"/>
    <property type="match status" value="1"/>
</dbReference>
<dbReference type="CDD" id="cd06222">
    <property type="entry name" value="RNase_H_like"/>
    <property type="match status" value="1"/>
</dbReference>
<reference evidence="3" key="1">
    <citation type="journal article" date="2017" name="Front. Plant Sci.">
        <title>Climate Clever Clovers: New Paradigm to Reduce the Environmental Footprint of Ruminants by Breeding Low Methanogenic Forages Utilizing Haplotype Variation.</title>
        <authorList>
            <person name="Kaur P."/>
            <person name="Appels R."/>
            <person name="Bayer P.E."/>
            <person name="Keeble-Gagnere G."/>
            <person name="Wang J."/>
            <person name="Hirakawa H."/>
            <person name="Shirasawa K."/>
            <person name="Vercoe P."/>
            <person name="Stefanova K."/>
            <person name="Durmic Z."/>
            <person name="Nichols P."/>
            <person name="Revell C."/>
            <person name="Isobe S.N."/>
            <person name="Edwards D."/>
            <person name="Erskine W."/>
        </authorList>
    </citation>
    <scope>NUCLEOTIDE SEQUENCE [LARGE SCALE GENOMIC DNA]</scope>
    <source>
        <strain evidence="3">cv. Daliak</strain>
    </source>
</reference>
<protein>
    <recommendedName>
        <fullName evidence="1">RNase H type-1 domain-containing protein</fullName>
    </recommendedName>
</protein>